<protein>
    <submittedName>
        <fullName evidence="1">Uncharacterized protein</fullName>
    </submittedName>
</protein>
<keyword evidence="2" id="KW-1185">Reference proteome</keyword>
<comment type="caution">
    <text evidence="1">The sequence shown here is derived from an EMBL/GenBank/DDBJ whole genome shotgun (WGS) entry which is preliminary data.</text>
</comment>
<accession>A0ACC1IRY1</accession>
<gene>
    <name evidence="1" type="ORF">LPJ66_002006</name>
</gene>
<evidence type="ECO:0000313" key="2">
    <source>
        <dbReference type="Proteomes" id="UP001150581"/>
    </source>
</evidence>
<dbReference type="Proteomes" id="UP001150581">
    <property type="component" value="Unassembled WGS sequence"/>
</dbReference>
<reference evidence="1" key="1">
    <citation type="submission" date="2022-07" db="EMBL/GenBank/DDBJ databases">
        <title>Phylogenomic reconstructions and comparative analyses of Kickxellomycotina fungi.</title>
        <authorList>
            <person name="Reynolds N.K."/>
            <person name="Stajich J.E."/>
            <person name="Barry K."/>
            <person name="Grigoriev I.V."/>
            <person name="Crous P."/>
            <person name="Smith M.E."/>
        </authorList>
    </citation>
    <scope>NUCLEOTIDE SEQUENCE</scope>
    <source>
        <strain evidence="1">Benny 63K</strain>
    </source>
</reference>
<proteinExistence type="predicted"/>
<dbReference type="EMBL" id="JANBPG010000140">
    <property type="protein sequence ID" value="KAJ1899610.1"/>
    <property type="molecule type" value="Genomic_DNA"/>
</dbReference>
<evidence type="ECO:0000313" key="1">
    <source>
        <dbReference type="EMBL" id="KAJ1899610.1"/>
    </source>
</evidence>
<sequence length="323" mass="33760">MKFSSLLLLATTGLLSTAPAVHGIEPLSLNKRIVGGRTVTTTKYNFAVRLNIKSSTSDYLCGGTLLADDLVVTAGHCMHNEDTNTVYSPTSVAVCYGSPNISEMSCTTARNISLHPNYNPLTYTNDIALIQISQLKSGFDTLPVYTGKVPESTVLTTMGWGKTMDTSTKLPSMLMAVDIMVGGIAMCKKAESSFVSSDGPEICSVNSLTPGKDSCQGDSGSPAIITADDGKKYLVGLTSTGVDLKDPTAATCATAYGIAFYTHINYFMSFITATSGRPASFFYGQGEEDTGDASYSQSKSAASRSVIVGGGALVAAIAAAIVF</sequence>
<organism evidence="1 2">
    <name type="scientific">Kickxella alabastrina</name>
    <dbReference type="NCBI Taxonomy" id="61397"/>
    <lineage>
        <taxon>Eukaryota</taxon>
        <taxon>Fungi</taxon>
        <taxon>Fungi incertae sedis</taxon>
        <taxon>Zoopagomycota</taxon>
        <taxon>Kickxellomycotina</taxon>
        <taxon>Kickxellomycetes</taxon>
        <taxon>Kickxellales</taxon>
        <taxon>Kickxellaceae</taxon>
        <taxon>Kickxella</taxon>
    </lineage>
</organism>
<name>A0ACC1IRY1_9FUNG</name>